<feature type="transmembrane region" description="Helical" evidence="2">
    <location>
        <begin position="81"/>
        <end position="100"/>
    </location>
</feature>
<protein>
    <submittedName>
        <fullName evidence="3">Uncharacterized protein</fullName>
    </submittedName>
</protein>
<sequence>MATGGSSVPTNMHSDIDSSNKQDSAQKPSHTSPFAGTTVLYFHTIYTAGLCGYALAERRQRNGAEKSADIAAIVSEHYDPVPAAVLLSVLSLVCAVKVLWAAFTFSPVGLAATSSAICDLSVMAIVCLYSWTCFVAGLLLKGALFTGDTLGMLGFRASPA</sequence>
<feature type="compositionally biased region" description="Polar residues" evidence="1">
    <location>
        <begin position="21"/>
        <end position="30"/>
    </location>
</feature>
<name>A0AAV5E052_ELECO</name>
<keyword evidence="2" id="KW-0812">Transmembrane</keyword>
<feature type="transmembrane region" description="Helical" evidence="2">
    <location>
        <begin position="120"/>
        <end position="140"/>
    </location>
</feature>
<reference evidence="3" key="2">
    <citation type="submission" date="2021-12" db="EMBL/GenBank/DDBJ databases">
        <title>Resequencing data analysis of finger millet.</title>
        <authorList>
            <person name="Hatakeyama M."/>
            <person name="Aluri S."/>
            <person name="Balachadran M.T."/>
            <person name="Sivarajan S.R."/>
            <person name="Poveda L."/>
            <person name="Shimizu-Inatsugi R."/>
            <person name="Schlapbach R."/>
            <person name="Sreeman S.M."/>
            <person name="Shimizu K.K."/>
        </authorList>
    </citation>
    <scope>NUCLEOTIDE SEQUENCE</scope>
</reference>
<evidence type="ECO:0000313" key="3">
    <source>
        <dbReference type="EMBL" id="GJN15840.1"/>
    </source>
</evidence>
<evidence type="ECO:0000313" key="4">
    <source>
        <dbReference type="Proteomes" id="UP001054889"/>
    </source>
</evidence>
<dbReference type="Proteomes" id="UP001054889">
    <property type="component" value="Unassembled WGS sequence"/>
</dbReference>
<dbReference type="EMBL" id="BQKI01000072">
    <property type="protein sequence ID" value="GJN15840.1"/>
    <property type="molecule type" value="Genomic_DNA"/>
</dbReference>
<feature type="transmembrane region" description="Helical" evidence="2">
    <location>
        <begin position="34"/>
        <end position="56"/>
    </location>
</feature>
<reference evidence="3" key="1">
    <citation type="journal article" date="2018" name="DNA Res.">
        <title>Multiple hybrid de novo genome assembly of finger millet, an orphan allotetraploid crop.</title>
        <authorList>
            <person name="Hatakeyama M."/>
            <person name="Aluri S."/>
            <person name="Balachadran M.T."/>
            <person name="Sivarajan S.R."/>
            <person name="Patrignani A."/>
            <person name="Gruter S."/>
            <person name="Poveda L."/>
            <person name="Shimizu-Inatsugi R."/>
            <person name="Baeten J."/>
            <person name="Francoijs K.J."/>
            <person name="Nataraja K.N."/>
            <person name="Reddy Y.A.N."/>
            <person name="Phadnis S."/>
            <person name="Ravikumar R.L."/>
            <person name="Schlapbach R."/>
            <person name="Sreeman S.M."/>
            <person name="Shimizu K.K."/>
        </authorList>
    </citation>
    <scope>NUCLEOTIDE SEQUENCE</scope>
</reference>
<feature type="region of interest" description="Disordered" evidence="1">
    <location>
        <begin position="1"/>
        <end position="30"/>
    </location>
</feature>
<keyword evidence="2" id="KW-0472">Membrane</keyword>
<organism evidence="3 4">
    <name type="scientific">Eleusine coracana subsp. coracana</name>
    <dbReference type="NCBI Taxonomy" id="191504"/>
    <lineage>
        <taxon>Eukaryota</taxon>
        <taxon>Viridiplantae</taxon>
        <taxon>Streptophyta</taxon>
        <taxon>Embryophyta</taxon>
        <taxon>Tracheophyta</taxon>
        <taxon>Spermatophyta</taxon>
        <taxon>Magnoliopsida</taxon>
        <taxon>Liliopsida</taxon>
        <taxon>Poales</taxon>
        <taxon>Poaceae</taxon>
        <taxon>PACMAD clade</taxon>
        <taxon>Chloridoideae</taxon>
        <taxon>Cynodonteae</taxon>
        <taxon>Eleusininae</taxon>
        <taxon>Eleusine</taxon>
    </lineage>
</organism>
<proteinExistence type="predicted"/>
<gene>
    <name evidence="3" type="primary">gb02783</name>
    <name evidence="3" type="ORF">PR202_gb02783</name>
</gene>
<evidence type="ECO:0000256" key="1">
    <source>
        <dbReference type="SAM" id="MobiDB-lite"/>
    </source>
</evidence>
<comment type="caution">
    <text evidence="3">The sequence shown here is derived from an EMBL/GenBank/DDBJ whole genome shotgun (WGS) entry which is preliminary data.</text>
</comment>
<keyword evidence="4" id="KW-1185">Reference proteome</keyword>
<accession>A0AAV5E052</accession>
<dbReference type="AlphaFoldDB" id="A0AAV5E052"/>
<feature type="compositionally biased region" description="Polar residues" evidence="1">
    <location>
        <begin position="1"/>
        <end position="13"/>
    </location>
</feature>
<keyword evidence="2" id="KW-1133">Transmembrane helix</keyword>
<evidence type="ECO:0000256" key="2">
    <source>
        <dbReference type="SAM" id="Phobius"/>
    </source>
</evidence>